<dbReference type="SUPFAM" id="SSF69618">
    <property type="entry name" value="HemD-like"/>
    <property type="match status" value="1"/>
</dbReference>
<reference evidence="2 3" key="1">
    <citation type="submission" date="2016-08" db="EMBL/GenBank/DDBJ databases">
        <title>Draft genome of Amylibacter sp. strain 4G11.</title>
        <authorList>
            <person name="Wong S.-K."/>
            <person name="Hamasaki K."/>
            <person name="Yoshizawa S."/>
        </authorList>
    </citation>
    <scope>NUCLEOTIDE SEQUENCE [LARGE SCALE GENOMIC DNA]</scope>
    <source>
        <strain evidence="2 3">4G11</strain>
    </source>
</reference>
<feature type="domain" description="Tetrapyrrole biosynthesis uroporphyrinogen III synthase" evidence="1">
    <location>
        <begin position="37"/>
        <end position="222"/>
    </location>
</feature>
<proteinExistence type="predicted"/>
<dbReference type="EMBL" id="MDGM01000003">
    <property type="protein sequence ID" value="PIB26654.1"/>
    <property type="molecule type" value="Genomic_DNA"/>
</dbReference>
<dbReference type="RefSeq" id="WP_099591482.1">
    <property type="nucleotide sequence ID" value="NZ_MDGM01000003.1"/>
</dbReference>
<name>A0A2G5KDF7_9RHOB</name>
<organism evidence="2 3">
    <name type="scientific">Paramylibacter kogurei</name>
    <dbReference type="NCBI Taxonomy" id="1889778"/>
    <lineage>
        <taxon>Bacteria</taxon>
        <taxon>Pseudomonadati</taxon>
        <taxon>Pseudomonadota</taxon>
        <taxon>Alphaproteobacteria</taxon>
        <taxon>Rhodobacterales</taxon>
        <taxon>Paracoccaceae</taxon>
        <taxon>Paramylibacter</taxon>
    </lineage>
</organism>
<dbReference type="InterPro" id="IPR036108">
    <property type="entry name" value="4pyrrol_syn_uPrphyn_synt_sf"/>
</dbReference>
<evidence type="ECO:0000259" key="1">
    <source>
        <dbReference type="Pfam" id="PF02602"/>
    </source>
</evidence>
<gene>
    <name evidence="2" type="ORF">BFP76_12255</name>
</gene>
<evidence type="ECO:0000313" key="3">
    <source>
        <dbReference type="Proteomes" id="UP000231516"/>
    </source>
</evidence>
<evidence type="ECO:0000313" key="2">
    <source>
        <dbReference type="EMBL" id="PIB26654.1"/>
    </source>
</evidence>
<dbReference type="AlphaFoldDB" id="A0A2G5KDF7"/>
<sequence length="233" mass="25211">MKSPKPVLIMTRPMGQARDFIDALREICDDVAVEYAPLVEIAFLPVTLPPPENRIFSFTSANGVDAYLRAHRVSGNHAYCVNDATATRARAAGFFVTQGSGDGAAMAEMITDGPVCYVHGEQISFDLCANLERRGIACDAYASYRQIPVDFLSGVRNIIHSEQCVIPVFSTNGANILRAQLQQIKPRNLILPCISDQVAALLSDMPNCYVQIAKSPNRAGMLSLVSGAYTAGK</sequence>
<dbReference type="Pfam" id="PF02602">
    <property type="entry name" value="HEM4"/>
    <property type="match status" value="1"/>
</dbReference>
<accession>A0A2G5KDF7</accession>
<keyword evidence="3" id="KW-1185">Reference proteome</keyword>
<dbReference type="OrthoDB" id="7204250at2"/>
<dbReference type="Proteomes" id="UP000231516">
    <property type="component" value="Unassembled WGS sequence"/>
</dbReference>
<dbReference type="GO" id="GO:0004852">
    <property type="term" value="F:uroporphyrinogen-III synthase activity"/>
    <property type="evidence" value="ECO:0007669"/>
    <property type="project" value="InterPro"/>
</dbReference>
<comment type="caution">
    <text evidence="2">The sequence shown here is derived from an EMBL/GenBank/DDBJ whole genome shotgun (WGS) entry which is preliminary data.</text>
</comment>
<protein>
    <recommendedName>
        <fullName evidence="1">Tetrapyrrole biosynthesis uroporphyrinogen III synthase domain-containing protein</fullName>
    </recommendedName>
</protein>
<dbReference type="InterPro" id="IPR003754">
    <property type="entry name" value="4pyrrol_synth_uPrphyn_synth"/>
</dbReference>
<dbReference type="Gene3D" id="3.40.50.10090">
    <property type="match status" value="1"/>
</dbReference>
<dbReference type="GO" id="GO:0033014">
    <property type="term" value="P:tetrapyrrole biosynthetic process"/>
    <property type="evidence" value="ECO:0007669"/>
    <property type="project" value="InterPro"/>
</dbReference>